<protein>
    <submittedName>
        <fullName evidence="2">Uncharacterized protein</fullName>
    </submittedName>
</protein>
<feature type="transmembrane region" description="Helical" evidence="1">
    <location>
        <begin position="59"/>
        <end position="78"/>
    </location>
</feature>
<dbReference type="RefSeq" id="WP_135964846.1">
    <property type="nucleotide sequence ID" value="NZ_SRXT01000006.1"/>
</dbReference>
<evidence type="ECO:0000313" key="2">
    <source>
        <dbReference type="EMBL" id="TGX52304.1"/>
    </source>
</evidence>
<sequence>MTLLEKMDRLVYATRLDKIIFMKMPPRSFRWTPLLVIAAMVLGFVLMAKTGTAIATDFLIGWLIFYGAILLAGFLRALGPRFTATVNRPLDERELMLKAHAHAASGVVLAVMFSLGCFYMASASVPWLWHPQFMDWFNLGFGIQGIAALLPTWIASWLESRPVADIDD</sequence>
<feature type="transmembrane region" description="Helical" evidence="1">
    <location>
        <begin position="28"/>
        <end position="47"/>
    </location>
</feature>
<organism evidence="2 3">
    <name type="scientific">Sphingomonas gei</name>
    <dbReference type="NCBI Taxonomy" id="1395960"/>
    <lineage>
        <taxon>Bacteria</taxon>
        <taxon>Pseudomonadati</taxon>
        <taxon>Pseudomonadota</taxon>
        <taxon>Alphaproteobacteria</taxon>
        <taxon>Sphingomonadales</taxon>
        <taxon>Sphingomonadaceae</taxon>
        <taxon>Sphingomonas</taxon>
    </lineage>
</organism>
<keyword evidence="1" id="KW-1133">Transmembrane helix</keyword>
<proteinExistence type="predicted"/>
<keyword evidence="3" id="KW-1185">Reference proteome</keyword>
<evidence type="ECO:0000256" key="1">
    <source>
        <dbReference type="SAM" id="Phobius"/>
    </source>
</evidence>
<dbReference type="EMBL" id="SRXT01000006">
    <property type="protein sequence ID" value="TGX52304.1"/>
    <property type="molecule type" value="Genomic_DNA"/>
</dbReference>
<name>A0A4S1X813_9SPHN</name>
<accession>A0A4S1X813</accession>
<dbReference type="Proteomes" id="UP000306147">
    <property type="component" value="Unassembled WGS sequence"/>
</dbReference>
<gene>
    <name evidence="2" type="ORF">E5A73_16040</name>
</gene>
<reference evidence="2 3" key="1">
    <citation type="submission" date="2019-04" db="EMBL/GenBank/DDBJ databases">
        <title>Sphingomonas psychrotolerans sp. nov., isolated from soil in the Tianshan Mountains, Xinjiang, China.</title>
        <authorList>
            <person name="Luo Y."/>
            <person name="Sheng H."/>
        </authorList>
    </citation>
    <scope>NUCLEOTIDE SEQUENCE [LARGE SCALE GENOMIC DNA]</scope>
    <source>
        <strain evidence="2 3">ZFGT-11</strain>
    </source>
</reference>
<dbReference type="OrthoDB" id="7595057at2"/>
<feature type="transmembrane region" description="Helical" evidence="1">
    <location>
        <begin position="141"/>
        <end position="158"/>
    </location>
</feature>
<comment type="caution">
    <text evidence="2">The sequence shown here is derived from an EMBL/GenBank/DDBJ whole genome shotgun (WGS) entry which is preliminary data.</text>
</comment>
<feature type="transmembrane region" description="Helical" evidence="1">
    <location>
        <begin position="99"/>
        <end position="121"/>
    </location>
</feature>
<dbReference type="AlphaFoldDB" id="A0A4S1X813"/>
<keyword evidence="1" id="KW-0472">Membrane</keyword>
<evidence type="ECO:0000313" key="3">
    <source>
        <dbReference type="Proteomes" id="UP000306147"/>
    </source>
</evidence>
<keyword evidence="1" id="KW-0812">Transmembrane</keyword>